<feature type="transmembrane region" description="Helical" evidence="3">
    <location>
        <begin position="240"/>
        <end position="259"/>
    </location>
</feature>
<feature type="transmembrane region" description="Helical" evidence="3">
    <location>
        <begin position="330"/>
        <end position="348"/>
    </location>
</feature>
<evidence type="ECO:0000256" key="1">
    <source>
        <dbReference type="ARBA" id="ARBA00004141"/>
    </source>
</evidence>
<accession>A0AAW2GFJ4</accession>
<protein>
    <recommendedName>
        <fullName evidence="4">Major facilitator superfamily (MFS) profile domain-containing protein</fullName>
    </recommendedName>
</protein>
<dbReference type="AlphaFoldDB" id="A0AAW2GFJ4"/>
<keyword evidence="3" id="KW-0812">Transmembrane</keyword>
<keyword evidence="6" id="KW-1185">Reference proteome</keyword>
<feature type="transmembrane region" description="Helical" evidence="3">
    <location>
        <begin position="209"/>
        <end position="228"/>
    </location>
</feature>
<feature type="transmembrane region" description="Helical" evidence="3">
    <location>
        <begin position="558"/>
        <end position="579"/>
    </location>
</feature>
<dbReference type="FunFam" id="1.20.1250.20:FF:000320">
    <property type="entry name" value="Monocarboxylate transporter"/>
    <property type="match status" value="1"/>
</dbReference>
<proteinExistence type="predicted"/>
<dbReference type="GO" id="GO:0008028">
    <property type="term" value="F:monocarboxylic acid transmembrane transporter activity"/>
    <property type="evidence" value="ECO:0007669"/>
    <property type="project" value="TreeGrafter"/>
</dbReference>
<dbReference type="InterPro" id="IPR050327">
    <property type="entry name" value="Proton-linked_MCT"/>
</dbReference>
<keyword evidence="3" id="KW-0472">Membrane</keyword>
<gene>
    <name evidence="5" type="ORF">PUN28_004364</name>
</gene>
<feature type="transmembrane region" description="Helical" evidence="3">
    <location>
        <begin position="676"/>
        <end position="699"/>
    </location>
</feature>
<organism evidence="5 6">
    <name type="scientific">Cardiocondyla obscurior</name>
    <dbReference type="NCBI Taxonomy" id="286306"/>
    <lineage>
        <taxon>Eukaryota</taxon>
        <taxon>Metazoa</taxon>
        <taxon>Ecdysozoa</taxon>
        <taxon>Arthropoda</taxon>
        <taxon>Hexapoda</taxon>
        <taxon>Insecta</taxon>
        <taxon>Pterygota</taxon>
        <taxon>Neoptera</taxon>
        <taxon>Endopterygota</taxon>
        <taxon>Hymenoptera</taxon>
        <taxon>Apocrita</taxon>
        <taxon>Aculeata</taxon>
        <taxon>Formicoidea</taxon>
        <taxon>Formicidae</taxon>
        <taxon>Myrmicinae</taxon>
        <taxon>Cardiocondyla</taxon>
    </lineage>
</organism>
<dbReference type="InterPro" id="IPR020846">
    <property type="entry name" value="MFS_dom"/>
</dbReference>
<evidence type="ECO:0000313" key="5">
    <source>
        <dbReference type="EMBL" id="KAL0125172.1"/>
    </source>
</evidence>
<feature type="transmembrane region" description="Helical" evidence="3">
    <location>
        <begin position="618"/>
        <end position="637"/>
    </location>
</feature>
<dbReference type="InterPro" id="IPR011701">
    <property type="entry name" value="MFS"/>
</dbReference>
<name>A0AAW2GFJ4_9HYME</name>
<dbReference type="FunFam" id="1.20.1250.20:FF:000400">
    <property type="entry name" value="Blast:Monocarboxylate transporter 12"/>
    <property type="match status" value="1"/>
</dbReference>
<evidence type="ECO:0000256" key="2">
    <source>
        <dbReference type="SAM" id="MobiDB-lite"/>
    </source>
</evidence>
<evidence type="ECO:0000259" key="4">
    <source>
        <dbReference type="PROSITE" id="PS50850"/>
    </source>
</evidence>
<feature type="transmembrane region" description="Helical" evidence="3">
    <location>
        <begin position="523"/>
        <end position="546"/>
    </location>
</feature>
<comment type="caution">
    <text evidence="5">The sequence shown here is derived from an EMBL/GenBank/DDBJ whole genome shotgun (WGS) entry which is preliminary data.</text>
</comment>
<feature type="transmembrane region" description="Helical" evidence="3">
    <location>
        <begin position="591"/>
        <end position="612"/>
    </location>
</feature>
<feature type="region of interest" description="Disordered" evidence="2">
    <location>
        <begin position="468"/>
        <end position="491"/>
    </location>
</feature>
<evidence type="ECO:0000313" key="6">
    <source>
        <dbReference type="Proteomes" id="UP001430953"/>
    </source>
</evidence>
<keyword evidence="3" id="KW-1133">Transmembrane helix</keyword>
<feature type="transmembrane region" description="Helical" evidence="3">
    <location>
        <begin position="297"/>
        <end position="318"/>
    </location>
</feature>
<sequence>MSLPREWSFQDACRASNLLADVDVDVGVPTATSQEMAVTGGNLIDENMNDQPATQLGSLFSIHSAPVFDLSGGIAIGVPSPKRPASLAVQTTATSTPIVPPHLQSPEGTVEDEDNDNLLTISSLTARPLIAKSRELRYARNAVPKRRKSRQKNEAKKPRNITYAPLDGGYGWVVVFGAFFVQFWVAGLVKSYGVLYVEVMETFKDSSASVASWIPAILTCLCLALAPVTSMLCQKYSCRTVVFVGGLFCALGLTTSYFATRLIHLFFTFGVLTGIGGGLSTTPGIILVSQYFDKHRALANGICVSGTAAGSFVFPLLIEFLVKDFGFHGTILLLGGCMLHVCVSATLYRPLDENYAPEEDVSVETVEKFEKEPKEQDQDKWKQQKLELLFANDPTARHNALNELFHQNSVVAVELTDSDEEKDVMGESLRLKPISKIRSSSILHSVEDLSTDSTCVYKAARTSLRSLKSSATAMGPPEQQQAPPSPPNRMPSLTLAASTEYKITFMQRLTRYLDLSLLKNPQFIMMCISVSLMSTGSPYMLYYLPAYVHAAGYSKSEAGYLVAISAVLDLCGRLGLGWLSDLKLFDRRKGYIGSVVGAGVAVLAIPMAHSFYVLACSVGMYGLCLGCWFLLVPVLLADQYGTDKISSSYGLVRMFQSFGAISIPPLTGYLRDVTGSYTVCFLCMGTCMVIGGLPLLLVFNENQANPTKLPVNAENNNRQKDTTIKG</sequence>
<dbReference type="SUPFAM" id="SSF103473">
    <property type="entry name" value="MFS general substrate transporter"/>
    <property type="match status" value="1"/>
</dbReference>
<dbReference type="Proteomes" id="UP001430953">
    <property type="component" value="Unassembled WGS sequence"/>
</dbReference>
<dbReference type="PANTHER" id="PTHR11360">
    <property type="entry name" value="MONOCARBOXYLATE TRANSPORTER"/>
    <property type="match status" value="1"/>
</dbReference>
<dbReference type="CDD" id="cd17352">
    <property type="entry name" value="MFS_MCT_SLC16"/>
    <property type="match status" value="1"/>
</dbReference>
<dbReference type="InterPro" id="IPR036259">
    <property type="entry name" value="MFS_trans_sf"/>
</dbReference>
<feature type="transmembrane region" description="Helical" evidence="3">
    <location>
        <begin position="169"/>
        <end position="189"/>
    </location>
</feature>
<evidence type="ECO:0000256" key="3">
    <source>
        <dbReference type="SAM" id="Phobius"/>
    </source>
</evidence>
<dbReference type="PROSITE" id="PS50850">
    <property type="entry name" value="MFS"/>
    <property type="match status" value="1"/>
</dbReference>
<dbReference type="GO" id="GO:0016020">
    <property type="term" value="C:membrane"/>
    <property type="evidence" value="ECO:0007669"/>
    <property type="project" value="UniProtKB-SubCell"/>
</dbReference>
<dbReference type="PANTHER" id="PTHR11360:SF306">
    <property type="entry name" value="RE01051P"/>
    <property type="match status" value="1"/>
</dbReference>
<reference evidence="5 6" key="1">
    <citation type="submission" date="2023-03" db="EMBL/GenBank/DDBJ databases">
        <title>High recombination rates correlate with genetic variation in Cardiocondyla obscurior ants.</title>
        <authorList>
            <person name="Errbii M."/>
        </authorList>
    </citation>
    <scope>NUCLEOTIDE SEQUENCE [LARGE SCALE GENOMIC DNA]</scope>
    <source>
        <strain evidence="5">Alpha-2009</strain>
        <tissue evidence="5">Whole body</tissue>
    </source>
</reference>
<dbReference type="EMBL" id="JADYXP020000004">
    <property type="protein sequence ID" value="KAL0125172.1"/>
    <property type="molecule type" value="Genomic_DNA"/>
</dbReference>
<feature type="domain" description="Major facilitator superfamily (MFS) profile" evidence="4">
    <location>
        <begin position="500"/>
        <end position="726"/>
    </location>
</feature>
<feature type="transmembrane region" description="Helical" evidence="3">
    <location>
        <begin position="649"/>
        <end position="670"/>
    </location>
</feature>
<dbReference type="Gene3D" id="1.20.1250.20">
    <property type="entry name" value="MFS general substrate transporter like domains"/>
    <property type="match status" value="2"/>
</dbReference>
<dbReference type="Pfam" id="PF07690">
    <property type="entry name" value="MFS_1"/>
    <property type="match status" value="1"/>
</dbReference>
<feature type="transmembrane region" description="Helical" evidence="3">
    <location>
        <begin position="265"/>
        <end position="288"/>
    </location>
</feature>
<comment type="subcellular location">
    <subcellularLocation>
        <location evidence="1">Membrane</location>
        <topology evidence="1">Multi-pass membrane protein</topology>
    </subcellularLocation>
</comment>